<proteinExistence type="inferred from homology"/>
<dbReference type="InterPro" id="IPR029063">
    <property type="entry name" value="SAM-dependent_MTases_sf"/>
</dbReference>
<dbReference type="Proteomes" id="UP000298138">
    <property type="component" value="Unassembled WGS sequence"/>
</dbReference>
<evidence type="ECO:0000256" key="2">
    <source>
        <dbReference type="ARBA" id="ARBA00022603"/>
    </source>
</evidence>
<comment type="similarity">
    <text evidence="1">Belongs to the methyltransferase superfamily.</text>
</comment>
<dbReference type="PANTHER" id="PTHR12176:SF80">
    <property type="entry name" value="EEF1A LYSINE METHYLTRANSFERASE 4"/>
    <property type="match status" value="1"/>
</dbReference>
<accession>A0A4S2N3I7</accession>
<sequence>MPKESLEELQYASYWDRRYRAEQSKPTSTSTTDTPDNGITKDDSTTETQEENIIPAFEWFRDFAKLKPFLEKYLPREKKTEKRLMHLGCGNSTLTSDLHTLGYTNQISVDFSAVVIAAMSQKYAALNTTWLEMDIRDMALIESGSIDVAIDKGTLDAMLHGSLWDPPDDVRESVGRYVDEVVRVLKPGARWLYITYRQPHFIRPLVTREGKWEAKVEVLEDPDGAGGFEYFGWVCTKNGRGGEE</sequence>
<name>A0A4S2N3I7_9PEZI</name>
<dbReference type="Pfam" id="PF13847">
    <property type="entry name" value="Methyltransf_31"/>
    <property type="match status" value="1"/>
</dbReference>
<feature type="domain" description="Methyltransferase" evidence="5">
    <location>
        <begin position="80"/>
        <end position="197"/>
    </location>
</feature>
<dbReference type="InParanoid" id="A0A4S2N3I7"/>
<dbReference type="GO" id="GO:0032259">
    <property type="term" value="P:methylation"/>
    <property type="evidence" value="ECO:0007669"/>
    <property type="project" value="UniProtKB-KW"/>
</dbReference>
<keyword evidence="7" id="KW-1185">Reference proteome</keyword>
<dbReference type="CDD" id="cd02440">
    <property type="entry name" value="AdoMet_MTases"/>
    <property type="match status" value="1"/>
</dbReference>
<evidence type="ECO:0000256" key="1">
    <source>
        <dbReference type="ARBA" id="ARBA00008361"/>
    </source>
</evidence>
<dbReference type="PANTHER" id="PTHR12176">
    <property type="entry name" value="SAM-DEPENDENT METHYLTRANSFERASE SUPERFAMILY PROTEIN"/>
    <property type="match status" value="1"/>
</dbReference>
<feature type="compositionally biased region" description="Low complexity" evidence="4">
    <location>
        <begin position="26"/>
        <end position="36"/>
    </location>
</feature>
<feature type="region of interest" description="Disordered" evidence="4">
    <location>
        <begin position="20"/>
        <end position="47"/>
    </location>
</feature>
<evidence type="ECO:0000256" key="4">
    <source>
        <dbReference type="SAM" id="MobiDB-lite"/>
    </source>
</evidence>
<dbReference type="EMBL" id="ML220113">
    <property type="protein sequence ID" value="TGZ83687.1"/>
    <property type="molecule type" value="Genomic_DNA"/>
</dbReference>
<dbReference type="OrthoDB" id="411785at2759"/>
<dbReference type="InterPro" id="IPR025714">
    <property type="entry name" value="Methyltranfer_dom"/>
</dbReference>
<keyword evidence="2" id="KW-0489">Methyltransferase</keyword>
<evidence type="ECO:0000313" key="6">
    <source>
        <dbReference type="EMBL" id="TGZ83687.1"/>
    </source>
</evidence>
<dbReference type="GO" id="GO:0008168">
    <property type="term" value="F:methyltransferase activity"/>
    <property type="evidence" value="ECO:0007669"/>
    <property type="project" value="UniProtKB-KW"/>
</dbReference>
<dbReference type="InterPro" id="IPR051419">
    <property type="entry name" value="Lys/N-term_MeTrsfase_sf"/>
</dbReference>
<dbReference type="AlphaFoldDB" id="A0A4S2N3I7"/>
<gene>
    <name evidence="6" type="ORF">EX30DRAFT_327326</name>
</gene>
<dbReference type="SUPFAM" id="SSF53335">
    <property type="entry name" value="S-adenosyl-L-methionine-dependent methyltransferases"/>
    <property type="match status" value="1"/>
</dbReference>
<keyword evidence="3" id="KW-0808">Transferase</keyword>
<dbReference type="Gene3D" id="3.40.50.150">
    <property type="entry name" value="Vaccinia Virus protein VP39"/>
    <property type="match status" value="1"/>
</dbReference>
<evidence type="ECO:0000256" key="3">
    <source>
        <dbReference type="ARBA" id="ARBA00022679"/>
    </source>
</evidence>
<organism evidence="6 7">
    <name type="scientific">Ascodesmis nigricans</name>
    <dbReference type="NCBI Taxonomy" id="341454"/>
    <lineage>
        <taxon>Eukaryota</taxon>
        <taxon>Fungi</taxon>
        <taxon>Dikarya</taxon>
        <taxon>Ascomycota</taxon>
        <taxon>Pezizomycotina</taxon>
        <taxon>Pezizomycetes</taxon>
        <taxon>Pezizales</taxon>
        <taxon>Ascodesmidaceae</taxon>
        <taxon>Ascodesmis</taxon>
    </lineage>
</organism>
<evidence type="ECO:0000259" key="5">
    <source>
        <dbReference type="Pfam" id="PF13847"/>
    </source>
</evidence>
<evidence type="ECO:0000313" key="7">
    <source>
        <dbReference type="Proteomes" id="UP000298138"/>
    </source>
</evidence>
<reference evidence="6 7" key="1">
    <citation type="submission" date="2019-04" db="EMBL/GenBank/DDBJ databases">
        <title>Comparative genomics and transcriptomics to analyze fruiting body development in filamentous ascomycetes.</title>
        <authorList>
            <consortium name="DOE Joint Genome Institute"/>
            <person name="Lutkenhaus R."/>
            <person name="Traeger S."/>
            <person name="Breuer J."/>
            <person name="Kuo A."/>
            <person name="Lipzen A."/>
            <person name="Pangilinan J."/>
            <person name="Dilworth D."/>
            <person name="Sandor L."/>
            <person name="Poggeler S."/>
            <person name="Barry K."/>
            <person name="Grigoriev I.V."/>
            <person name="Nowrousian M."/>
        </authorList>
    </citation>
    <scope>NUCLEOTIDE SEQUENCE [LARGE SCALE GENOMIC DNA]</scope>
    <source>
        <strain evidence="6 7">CBS 389.68</strain>
    </source>
</reference>
<protein>
    <recommendedName>
        <fullName evidence="5">Methyltransferase domain-containing protein</fullName>
    </recommendedName>
</protein>
<dbReference type="STRING" id="341454.A0A4S2N3I7"/>